<keyword evidence="1" id="KW-0732">Signal</keyword>
<keyword evidence="3" id="KW-1185">Reference proteome</keyword>
<feature type="chain" id="PRO_5016283501" evidence="1">
    <location>
        <begin position="25"/>
        <end position="81"/>
    </location>
</feature>
<feature type="signal peptide" evidence="1">
    <location>
        <begin position="1"/>
        <end position="24"/>
    </location>
</feature>
<dbReference type="EMBL" id="QGTR01000005">
    <property type="protein sequence ID" value="PWV98088.1"/>
    <property type="molecule type" value="Genomic_DNA"/>
</dbReference>
<organism evidence="2 3">
    <name type="scientific">Hoeflea marina</name>
    <dbReference type="NCBI Taxonomy" id="274592"/>
    <lineage>
        <taxon>Bacteria</taxon>
        <taxon>Pseudomonadati</taxon>
        <taxon>Pseudomonadota</taxon>
        <taxon>Alphaproteobacteria</taxon>
        <taxon>Hyphomicrobiales</taxon>
        <taxon>Rhizobiaceae</taxon>
        <taxon>Hoeflea</taxon>
    </lineage>
</organism>
<evidence type="ECO:0000256" key="1">
    <source>
        <dbReference type="SAM" id="SignalP"/>
    </source>
</evidence>
<dbReference type="AlphaFoldDB" id="A0A317PEH3"/>
<comment type="caution">
    <text evidence="2">The sequence shown here is derived from an EMBL/GenBank/DDBJ whole genome shotgun (WGS) entry which is preliminary data.</text>
</comment>
<name>A0A317PEH3_9HYPH</name>
<protein>
    <submittedName>
        <fullName evidence="2">Uncharacterized protein</fullName>
    </submittedName>
</protein>
<evidence type="ECO:0000313" key="2">
    <source>
        <dbReference type="EMBL" id="PWV98088.1"/>
    </source>
</evidence>
<accession>A0A317PEH3</accession>
<evidence type="ECO:0000313" key="3">
    <source>
        <dbReference type="Proteomes" id="UP000246352"/>
    </source>
</evidence>
<dbReference type="RefSeq" id="WP_146215633.1">
    <property type="nucleotide sequence ID" value="NZ_QGTR01000005.1"/>
</dbReference>
<gene>
    <name evidence="2" type="ORF">DFR52_10566</name>
</gene>
<reference evidence="2 3" key="1">
    <citation type="submission" date="2018-05" db="EMBL/GenBank/DDBJ databases">
        <title>Genomic Encyclopedia of Type Strains, Phase IV (KMG-IV): sequencing the most valuable type-strain genomes for metagenomic binning, comparative biology and taxonomic classification.</title>
        <authorList>
            <person name="Goeker M."/>
        </authorList>
    </citation>
    <scope>NUCLEOTIDE SEQUENCE [LARGE SCALE GENOMIC DNA]</scope>
    <source>
        <strain evidence="2 3">DSM 16791</strain>
    </source>
</reference>
<dbReference type="Proteomes" id="UP000246352">
    <property type="component" value="Unassembled WGS sequence"/>
</dbReference>
<proteinExistence type="predicted"/>
<sequence>MALAAFWMAGGHALFIPQATPAGAAVPVPASPTAMPTASVVDQPAAKPAVAVAEPVQVIRATPRPPRIERAGSILMIRGGS</sequence>